<evidence type="ECO:0000256" key="3">
    <source>
        <dbReference type="ARBA" id="ARBA00023159"/>
    </source>
</evidence>
<feature type="region of interest" description="Disordered" evidence="6">
    <location>
        <begin position="228"/>
        <end position="270"/>
    </location>
</feature>
<keyword evidence="3" id="KW-0010">Activator</keyword>
<keyword evidence="8" id="KW-1185">Reference proteome</keyword>
<dbReference type="EMBL" id="JAGTTL010000031">
    <property type="protein sequence ID" value="KAK6297288.1"/>
    <property type="molecule type" value="Genomic_DNA"/>
</dbReference>
<comment type="caution">
    <text evidence="7">The sequence shown here is derived from an EMBL/GenBank/DDBJ whole genome shotgun (WGS) entry which is preliminary data.</text>
</comment>
<dbReference type="InterPro" id="IPR028322">
    <property type="entry name" value="PNRC-like_rgn"/>
</dbReference>
<keyword evidence="5" id="KW-0539">Nucleus</keyword>
<feature type="compositionally biased region" description="Polar residues" evidence="6">
    <location>
        <begin position="164"/>
        <end position="178"/>
    </location>
</feature>
<dbReference type="PANTHER" id="PTHR15405">
    <property type="entry name" value="PROLINE-RICH NUCLEAR RECEPTOR COACTIVATOR"/>
    <property type="match status" value="1"/>
</dbReference>
<proteinExistence type="predicted"/>
<sequence>MYPPSPPSRDFEVMLGESLSHHIENSKPSILTCHHVGANLIKPRQALLKKGGRKLRSTTLGLQRTHQQKPMRNNPMRLADNNYVAVSKSPVQSAELATNRTQSTAMTLHHLKQGTKKELLKSKSGRVERATAPAGQSVHNLNRHNQAAQNLNTRSHRSRHANAPGNTLSVMKSDSSCYQKPPSAPFQLLHREEKKPFNSADSAKIVNVSPAELVPEEELKDGEKIYAGAKFSEPPSPSVLPKPPSHWVGETAPQHSDHSREEQRTGGDDKAQFDTLRAAKALAMTALDMLLCPELLQRAREELKEANLKEEWTLRGALEAKHCGGAAQH</sequence>
<keyword evidence="2" id="KW-0805">Transcription regulation</keyword>
<evidence type="ECO:0000256" key="1">
    <source>
        <dbReference type="ARBA" id="ARBA00004123"/>
    </source>
</evidence>
<evidence type="ECO:0000313" key="8">
    <source>
        <dbReference type="Proteomes" id="UP001356427"/>
    </source>
</evidence>
<dbReference type="Pfam" id="PF15365">
    <property type="entry name" value="PNRC"/>
    <property type="match status" value="1"/>
</dbReference>
<evidence type="ECO:0000256" key="5">
    <source>
        <dbReference type="ARBA" id="ARBA00023242"/>
    </source>
</evidence>
<evidence type="ECO:0000256" key="4">
    <source>
        <dbReference type="ARBA" id="ARBA00023163"/>
    </source>
</evidence>
<evidence type="ECO:0008006" key="9">
    <source>
        <dbReference type="Google" id="ProtNLM"/>
    </source>
</evidence>
<evidence type="ECO:0000256" key="6">
    <source>
        <dbReference type="SAM" id="MobiDB-lite"/>
    </source>
</evidence>
<protein>
    <recommendedName>
        <fullName evidence="9">Proline-rich nuclear receptor coactivator 1</fullName>
    </recommendedName>
</protein>
<dbReference type="GO" id="GO:0016071">
    <property type="term" value="P:mRNA metabolic process"/>
    <property type="evidence" value="ECO:0007669"/>
    <property type="project" value="UniProtKB-ARBA"/>
</dbReference>
<feature type="compositionally biased region" description="Basic and acidic residues" evidence="6">
    <location>
        <begin position="255"/>
        <end position="270"/>
    </location>
</feature>
<organism evidence="7 8">
    <name type="scientific">Coregonus suidteri</name>
    <dbReference type="NCBI Taxonomy" id="861788"/>
    <lineage>
        <taxon>Eukaryota</taxon>
        <taxon>Metazoa</taxon>
        <taxon>Chordata</taxon>
        <taxon>Craniata</taxon>
        <taxon>Vertebrata</taxon>
        <taxon>Euteleostomi</taxon>
        <taxon>Actinopterygii</taxon>
        <taxon>Neopterygii</taxon>
        <taxon>Teleostei</taxon>
        <taxon>Protacanthopterygii</taxon>
        <taxon>Salmoniformes</taxon>
        <taxon>Salmonidae</taxon>
        <taxon>Coregoninae</taxon>
        <taxon>Coregonus</taxon>
    </lineage>
</organism>
<name>A0AAN8QHV0_9TELE</name>
<keyword evidence="4" id="KW-0804">Transcription</keyword>
<reference evidence="7 8" key="1">
    <citation type="submission" date="2021-04" db="EMBL/GenBank/DDBJ databases">
        <authorList>
            <person name="De Guttry C."/>
            <person name="Zahm M."/>
            <person name="Klopp C."/>
            <person name="Cabau C."/>
            <person name="Louis A."/>
            <person name="Berthelot C."/>
            <person name="Parey E."/>
            <person name="Roest Crollius H."/>
            <person name="Montfort J."/>
            <person name="Robinson-Rechavi M."/>
            <person name="Bucao C."/>
            <person name="Bouchez O."/>
            <person name="Gislard M."/>
            <person name="Lluch J."/>
            <person name="Milhes M."/>
            <person name="Lampietro C."/>
            <person name="Lopez Roques C."/>
            <person name="Donnadieu C."/>
            <person name="Braasch I."/>
            <person name="Desvignes T."/>
            <person name="Postlethwait J."/>
            <person name="Bobe J."/>
            <person name="Wedekind C."/>
            <person name="Guiguen Y."/>
        </authorList>
    </citation>
    <scope>NUCLEOTIDE SEQUENCE [LARGE SCALE GENOMIC DNA]</scope>
    <source>
        <strain evidence="7">Cs_M1</strain>
        <tissue evidence="7">Blood</tissue>
    </source>
</reference>
<dbReference type="Gene3D" id="3.40.630.10">
    <property type="entry name" value="Zn peptidases"/>
    <property type="match status" value="1"/>
</dbReference>
<comment type="subcellular location">
    <subcellularLocation>
        <location evidence="1">Nucleus</location>
    </subcellularLocation>
</comment>
<evidence type="ECO:0000256" key="2">
    <source>
        <dbReference type="ARBA" id="ARBA00023015"/>
    </source>
</evidence>
<accession>A0AAN8QHV0</accession>
<gene>
    <name evidence="7" type="ORF">J4Q44_G00318710</name>
</gene>
<feature type="region of interest" description="Disordered" evidence="6">
    <location>
        <begin position="152"/>
        <end position="179"/>
    </location>
</feature>
<dbReference type="InterPro" id="IPR026780">
    <property type="entry name" value="PNRC1/2"/>
</dbReference>
<feature type="compositionally biased region" description="Pro residues" evidence="6">
    <location>
        <begin position="234"/>
        <end position="244"/>
    </location>
</feature>
<dbReference type="AlphaFoldDB" id="A0AAN8QHV0"/>
<dbReference type="Proteomes" id="UP001356427">
    <property type="component" value="Unassembled WGS sequence"/>
</dbReference>
<dbReference type="GO" id="GO:0005634">
    <property type="term" value="C:nucleus"/>
    <property type="evidence" value="ECO:0007669"/>
    <property type="project" value="UniProtKB-SubCell"/>
</dbReference>
<evidence type="ECO:0000313" key="7">
    <source>
        <dbReference type="EMBL" id="KAK6297288.1"/>
    </source>
</evidence>